<evidence type="ECO:0000256" key="6">
    <source>
        <dbReference type="ARBA" id="ARBA00023002"/>
    </source>
</evidence>
<keyword evidence="6" id="KW-0560">Oxidoreductase</keyword>
<comment type="similarity">
    <text evidence="2">Belongs to the VKOR family.</text>
</comment>
<comment type="subcellular location">
    <subcellularLocation>
        <location evidence="1">Membrane</location>
        <topology evidence="1">Multi-pass membrane protein</topology>
    </subcellularLocation>
</comment>
<gene>
    <name evidence="13" type="ORF">ACFSW7_12210</name>
</gene>
<reference evidence="14" key="1">
    <citation type="journal article" date="2019" name="Int. J. Syst. Evol. Microbiol.">
        <title>The Global Catalogue of Microorganisms (GCM) 10K type strain sequencing project: providing services to taxonomists for standard genome sequencing and annotation.</title>
        <authorList>
            <consortium name="The Broad Institute Genomics Platform"/>
            <consortium name="The Broad Institute Genome Sequencing Center for Infectious Disease"/>
            <person name="Wu L."/>
            <person name="Ma J."/>
        </authorList>
    </citation>
    <scope>NUCLEOTIDE SEQUENCE [LARGE SCALE GENOMIC DNA]</scope>
    <source>
        <strain evidence="14">TISTR 1514</strain>
    </source>
</reference>
<feature type="transmembrane region" description="Helical" evidence="11">
    <location>
        <begin position="97"/>
        <end position="116"/>
    </location>
</feature>
<dbReference type="SMART" id="SM00756">
    <property type="entry name" value="VKc"/>
    <property type="match status" value="1"/>
</dbReference>
<dbReference type="Pfam" id="PF07884">
    <property type="entry name" value="VKOR"/>
    <property type="match status" value="1"/>
</dbReference>
<keyword evidence="3 11" id="KW-0812">Transmembrane</keyword>
<dbReference type="CDD" id="cd12922">
    <property type="entry name" value="VKOR_5"/>
    <property type="match status" value="1"/>
</dbReference>
<feature type="compositionally biased region" description="Acidic residues" evidence="10">
    <location>
        <begin position="14"/>
        <end position="23"/>
    </location>
</feature>
<feature type="transmembrane region" description="Helical" evidence="11">
    <location>
        <begin position="123"/>
        <end position="144"/>
    </location>
</feature>
<evidence type="ECO:0000256" key="4">
    <source>
        <dbReference type="ARBA" id="ARBA00022719"/>
    </source>
</evidence>
<keyword evidence="4" id="KW-0874">Quinone</keyword>
<keyword evidence="8" id="KW-1015">Disulfide bond</keyword>
<evidence type="ECO:0000256" key="9">
    <source>
        <dbReference type="ARBA" id="ARBA00023284"/>
    </source>
</evidence>
<evidence type="ECO:0000256" key="11">
    <source>
        <dbReference type="SAM" id="Phobius"/>
    </source>
</evidence>
<dbReference type="RefSeq" id="WP_019618653.1">
    <property type="nucleotide sequence ID" value="NZ_JBHUNE010000009.1"/>
</dbReference>
<accession>A0ABW5V3F6</accession>
<evidence type="ECO:0000256" key="3">
    <source>
        <dbReference type="ARBA" id="ARBA00022692"/>
    </source>
</evidence>
<dbReference type="InterPro" id="IPR038354">
    <property type="entry name" value="VKOR_sf"/>
</dbReference>
<protein>
    <submittedName>
        <fullName evidence="13">Vitamin K epoxide reductase family protein</fullName>
    </submittedName>
</protein>
<feature type="transmembrane region" description="Helical" evidence="11">
    <location>
        <begin position="194"/>
        <end position="216"/>
    </location>
</feature>
<feature type="domain" description="Vitamin K epoxide reductase" evidence="12">
    <location>
        <begin position="34"/>
        <end position="175"/>
    </location>
</feature>
<proteinExistence type="inferred from homology"/>
<evidence type="ECO:0000259" key="12">
    <source>
        <dbReference type="SMART" id="SM00756"/>
    </source>
</evidence>
<keyword evidence="9" id="KW-0676">Redox-active center</keyword>
<comment type="caution">
    <text evidence="13">The sequence shown here is derived from an EMBL/GenBank/DDBJ whole genome shotgun (WGS) entry which is preliminary data.</text>
</comment>
<dbReference type="InterPro" id="IPR041714">
    <property type="entry name" value="VKOR_Actinobacteria"/>
</dbReference>
<dbReference type="InterPro" id="IPR012932">
    <property type="entry name" value="VKOR"/>
</dbReference>
<evidence type="ECO:0000313" key="14">
    <source>
        <dbReference type="Proteomes" id="UP001597492"/>
    </source>
</evidence>
<evidence type="ECO:0000256" key="1">
    <source>
        <dbReference type="ARBA" id="ARBA00004141"/>
    </source>
</evidence>
<evidence type="ECO:0000256" key="5">
    <source>
        <dbReference type="ARBA" id="ARBA00022989"/>
    </source>
</evidence>
<keyword evidence="14" id="KW-1185">Reference proteome</keyword>
<dbReference type="EMBL" id="JBHUNE010000009">
    <property type="protein sequence ID" value="MFD2759139.1"/>
    <property type="molecule type" value="Genomic_DNA"/>
</dbReference>
<feature type="transmembrane region" description="Helical" evidence="11">
    <location>
        <begin position="150"/>
        <end position="173"/>
    </location>
</feature>
<evidence type="ECO:0000256" key="8">
    <source>
        <dbReference type="ARBA" id="ARBA00023157"/>
    </source>
</evidence>
<organism evidence="13 14">
    <name type="scientific">Gulosibacter faecalis</name>
    <dbReference type="NCBI Taxonomy" id="272240"/>
    <lineage>
        <taxon>Bacteria</taxon>
        <taxon>Bacillati</taxon>
        <taxon>Actinomycetota</taxon>
        <taxon>Actinomycetes</taxon>
        <taxon>Micrococcales</taxon>
        <taxon>Microbacteriaceae</taxon>
        <taxon>Gulosibacter</taxon>
    </lineage>
</organism>
<evidence type="ECO:0000256" key="2">
    <source>
        <dbReference type="ARBA" id="ARBA00006214"/>
    </source>
</evidence>
<evidence type="ECO:0000313" key="13">
    <source>
        <dbReference type="EMBL" id="MFD2759139.1"/>
    </source>
</evidence>
<keyword evidence="5 11" id="KW-1133">Transmembrane helix</keyword>
<feature type="region of interest" description="Disordered" evidence="10">
    <location>
        <begin position="1"/>
        <end position="23"/>
    </location>
</feature>
<keyword evidence="7 11" id="KW-0472">Membrane</keyword>
<dbReference type="Gene3D" id="1.20.1440.130">
    <property type="entry name" value="VKOR domain"/>
    <property type="match status" value="1"/>
</dbReference>
<sequence length="224" mass="23827">MTTTVGDSAPDLEPGLETDFDDAPSEWAPAATRTIFTGWTLLIGGAVGLLASFMLTLEYLHSLTDPDAALLCDLNVFVTCQPAMGSSAAAVLGFPNIILGLVCFTVAVVSGVLVVARVKLPNWYFVGLQVGLIGAAVLVTYLQWYSAFELRALCIWCMTIWAATIPSVALTTIGNLAQGRLGRGGMRAGQALGSWAWVIVVIWYLAVVGLVLAGMWETIRLSMI</sequence>
<name>A0ABW5V3F6_9MICO</name>
<feature type="transmembrane region" description="Helical" evidence="11">
    <location>
        <begin position="36"/>
        <end position="57"/>
    </location>
</feature>
<dbReference type="Proteomes" id="UP001597492">
    <property type="component" value="Unassembled WGS sequence"/>
</dbReference>
<evidence type="ECO:0000256" key="7">
    <source>
        <dbReference type="ARBA" id="ARBA00023136"/>
    </source>
</evidence>
<evidence type="ECO:0000256" key="10">
    <source>
        <dbReference type="SAM" id="MobiDB-lite"/>
    </source>
</evidence>